<evidence type="ECO:0000313" key="1">
    <source>
        <dbReference type="EnsemblMetazoa" id="XP_006568171"/>
    </source>
</evidence>
<gene>
    <name evidence="3" type="primary">LOC100576288</name>
</gene>
<accession>A0A7M7GWC6</accession>
<dbReference type="RefSeq" id="XP_006568171.1">
    <property type="nucleotide sequence ID" value="XM_006568108.3"/>
</dbReference>
<dbReference type="Proteomes" id="UP000005203">
    <property type="component" value="Linkage group LG1"/>
</dbReference>
<dbReference type="GeneID" id="100576288"/>
<accession>A0A8B6Z4Y5</accession>
<dbReference type="KEGG" id="ame:100576288"/>
<dbReference type="AlphaFoldDB" id="A0A7M7GWC6"/>
<reference evidence="3" key="2">
    <citation type="submission" date="2025-04" db="UniProtKB">
        <authorList>
            <consortium name="RefSeq"/>
        </authorList>
    </citation>
    <scope>IDENTIFICATION</scope>
    <source>
        <strain evidence="3">DH4</strain>
        <tissue evidence="3">Whole body</tissue>
    </source>
</reference>
<evidence type="ECO:0000313" key="3">
    <source>
        <dbReference type="RefSeq" id="XP_006568171.1"/>
    </source>
</evidence>
<organism evidence="1">
    <name type="scientific">Apis mellifera</name>
    <name type="common">Honeybee</name>
    <dbReference type="NCBI Taxonomy" id="7460"/>
    <lineage>
        <taxon>Eukaryota</taxon>
        <taxon>Metazoa</taxon>
        <taxon>Ecdysozoa</taxon>
        <taxon>Arthropoda</taxon>
        <taxon>Hexapoda</taxon>
        <taxon>Insecta</taxon>
        <taxon>Pterygota</taxon>
        <taxon>Neoptera</taxon>
        <taxon>Endopterygota</taxon>
        <taxon>Hymenoptera</taxon>
        <taxon>Apocrita</taxon>
        <taxon>Aculeata</taxon>
        <taxon>Apoidea</taxon>
        <taxon>Anthophila</taxon>
        <taxon>Apidae</taxon>
        <taxon>Apis</taxon>
    </lineage>
</organism>
<keyword evidence="2" id="KW-1185">Reference proteome</keyword>
<sequence>MIVENIASLHAMGSTTLVARVPPRGTCYIDPCPNIQTRREIFSSSRNNSWGPNYQSSCCVESAQTGVSSRLLLRRLPTLPTHVRAICVCQLSFARSRHHQYIYRVFG</sequence>
<protein>
    <submittedName>
        <fullName evidence="3">Uncharacterized protein LOC100576288</fullName>
    </submittedName>
</protein>
<name>A0A7M7GWC6_APIME</name>
<reference evidence="1" key="1">
    <citation type="submission" date="2021-01" db="UniProtKB">
        <authorList>
            <consortium name="EnsemblMetazoa"/>
        </authorList>
    </citation>
    <scope>IDENTIFICATION</scope>
    <source>
        <strain evidence="1">DH4</strain>
    </source>
</reference>
<proteinExistence type="predicted"/>
<dbReference type="EnsemblMetazoa" id="XM_006568108">
    <property type="protein sequence ID" value="XP_006568171"/>
    <property type="gene ID" value="LOC100576288"/>
</dbReference>
<evidence type="ECO:0000313" key="2">
    <source>
        <dbReference type="Proteomes" id="UP000005203"/>
    </source>
</evidence>
<reference evidence="2" key="3">
    <citation type="submission" date="2025-05" db="UniProtKB">
        <authorList>
            <consortium name="RefSeq"/>
        </authorList>
    </citation>
    <scope>NUCLEOTIDE SEQUENCE [LARGE SCALE GENOMIC DNA]</scope>
    <source>
        <strain evidence="2">DH4</strain>
    </source>
</reference>